<accession>A7RH03</accession>
<dbReference type="GO" id="GO:0004674">
    <property type="term" value="F:protein serine/threonine kinase activity"/>
    <property type="evidence" value="ECO:0000318"/>
    <property type="project" value="GO_Central"/>
</dbReference>
<gene>
    <name evidence="16" type="ORF">NEMVEDRAFT_v1g33670</name>
</gene>
<dbReference type="SMART" id="SM00220">
    <property type="entry name" value="S_TKc"/>
    <property type="match status" value="1"/>
</dbReference>
<evidence type="ECO:0000259" key="15">
    <source>
        <dbReference type="PROSITE" id="PS50011"/>
    </source>
</evidence>
<evidence type="ECO:0000256" key="6">
    <source>
        <dbReference type="ARBA" id="ARBA00022723"/>
    </source>
</evidence>
<dbReference type="GO" id="GO:0005737">
    <property type="term" value="C:cytoplasm"/>
    <property type="evidence" value="ECO:0000318"/>
    <property type="project" value="GO_Central"/>
</dbReference>
<dbReference type="STRING" id="45351.A7RH03"/>
<dbReference type="OMA" id="RIPYDYK"/>
<sequence>MNRYQKIDIIGKGTFGSAWLVESRQSKRLYALKELNATAMPSEDRHLALNEVKILSTLKHRNIVRYRDAFEETGRFYIVMEYAEGGDLHTKIKQAVEPFSSERILNWLAQLLLALKHIHGQNILHRDLKTQNIFLTKDDVVKIGDFGIARILDSTCDHARTTVGTPYYLSPEICQRQPYNNKSDIWALGCVLYELTTRTHPFTADNLTNLVVKILHGNYPPIPRFYGPLLEDLVAVMLKINPADRPSAKQLIYVPGLTPYIDKY</sequence>
<feature type="binding site" evidence="13">
    <location>
        <position position="33"/>
    </location>
    <ligand>
        <name>ATP</name>
        <dbReference type="ChEBI" id="CHEBI:30616"/>
    </ligand>
</feature>
<dbReference type="GO" id="GO:0006974">
    <property type="term" value="P:DNA damage response"/>
    <property type="evidence" value="ECO:0000318"/>
    <property type="project" value="GO_Central"/>
</dbReference>
<keyword evidence="10" id="KW-0460">Magnesium</keyword>
<evidence type="ECO:0000256" key="5">
    <source>
        <dbReference type="ARBA" id="ARBA00022679"/>
    </source>
</evidence>
<feature type="domain" description="Protein kinase" evidence="15">
    <location>
        <begin position="4"/>
        <end position="261"/>
    </location>
</feature>
<dbReference type="PANTHER" id="PTHR44899">
    <property type="entry name" value="CAMK FAMILY PROTEIN KINASE"/>
    <property type="match status" value="1"/>
</dbReference>
<dbReference type="EC" id="2.7.11.1" evidence="3"/>
<dbReference type="PROSITE" id="PS00108">
    <property type="entry name" value="PROTEIN_KINASE_ST"/>
    <property type="match status" value="1"/>
</dbReference>
<dbReference type="FunFam" id="1.10.510.10:FF:000172">
    <property type="entry name" value="serine/threonine-protein kinase Nek1 isoform X1"/>
    <property type="match status" value="1"/>
</dbReference>
<keyword evidence="6" id="KW-0479">Metal-binding</keyword>
<dbReference type="PANTHER" id="PTHR44899:SF3">
    <property type="entry name" value="SERINE_THREONINE-PROTEIN KINASE NEK1"/>
    <property type="match status" value="1"/>
</dbReference>
<dbReference type="GO" id="GO:0005524">
    <property type="term" value="F:ATP binding"/>
    <property type="evidence" value="ECO:0007669"/>
    <property type="project" value="UniProtKB-UniRule"/>
</dbReference>
<dbReference type="CDD" id="cd08215">
    <property type="entry name" value="STKc_Nek"/>
    <property type="match status" value="1"/>
</dbReference>
<dbReference type="GO" id="GO:0046872">
    <property type="term" value="F:metal ion binding"/>
    <property type="evidence" value="ECO:0007669"/>
    <property type="project" value="UniProtKB-KW"/>
</dbReference>
<dbReference type="InterPro" id="IPR011009">
    <property type="entry name" value="Kinase-like_dom_sf"/>
</dbReference>
<dbReference type="InterPro" id="IPR017441">
    <property type="entry name" value="Protein_kinase_ATP_BS"/>
</dbReference>
<evidence type="ECO:0000313" key="17">
    <source>
        <dbReference type="Proteomes" id="UP000001593"/>
    </source>
</evidence>
<evidence type="ECO:0000256" key="10">
    <source>
        <dbReference type="ARBA" id="ARBA00022842"/>
    </source>
</evidence>
<dbReference type="Gene3D" id="1.10.510.10">
    <property type="entry name" value="Transferase(Phosphotransferase) domain 1"/>
    <property type="match status" value="1"/>
</dbReference>
<evidence type="ECO:0000256" key="3">
    <source>
        <dbReference type="ARBA" id="ARBA00012513"/>
    </source>
</evidence>
<dbReference type="AlphaFoldDB" id="A7RH03"/>
<dbReference type="FunFam" id="3.30.200.20:FF:000097">
    <property type="entry name" value="Probable serine/threonine-protein kinase nek1"/>
    <property type="match status" value="1"/>
</dbReference>
<dbReference type="eggNOG" id="KOG0589">
    <property type="taxonomic scope" value="Eukaryota"/>
</dbReference>
<dbReference type="PIRSF" id="PIRSF000654">
    <property type="entry name" value="Integrin-linked_kinase"/>
    <property type="match status" value="1"/>
</dbReference>
<keyword evidence="5" id="KW-0808">Transferase</keyword>
<evidence type="ECO:0000256" key="2">
    <source>
        <dbReference type="ARBA" id="ARBA00010886"/>
    </source>
</evidence>
<evidence type="ECO:0000256" key="9">
    <source>
        <dbReference type="ARBA" id="ARBA00022840"/>
    </source>
</evidence>
<dbReference type="EMBL" id="DS469510">
    <property type="protein sequence ID" value="EDO49138.1"/>
    <property type="molecule type" value="Genomic_DNA"/>
</dbReference>
<dbReference type="PROSITE" id="PS00107">
    <property type="entry name" value="PROTEIN_KINASE_ATP"/>
    <property type="match status" value="1"/>
</dbReference>
<evidence type="ECO:0000256" key="13">
    <source>
        <dbReference type="PROSITE-ProRule" id="PRU10141"/>
    </source>
</evidence>
<evidence type="ECO:0000256" key="11">
    <source>
        <dbReference type="ARBA" id="ARBA00047899"/>
    </source>
</evidence>
<comment type="catalytic activity">
    <reaction evidence="12">
        <text>L-seryl-[protein] + ATP = O-phospho-L-seryl-[protein] + ADP + H(+)</text>
        <dbReference type="Rhea" id="RHEA:17989"/>
        <dbReference type="Rhea" id="RHEA-COMP:9863"/>
        <dbReference type="Rhea" id="RHEA-COMP:11604"/>
        <dbReference type="ChEBI" id="CHEBI:15378"/>
        <dbReference type="ChEBI" id="CHEBI:29999"/>
        <dbReference type="ChEBI" id="CHEBI:30616"/>
        <dbReference type="ChEBI" id="CHEBI:83421"/>
        <dbReference type="ChEBI" id="CHEBI:456216"/>
        <dbReference type="EC" id="2.7.11.1"/>
    </reaction>
</comment>
<keyword evidence="9 13" id="KW-0067">ATP-binding</keyword>
<protein>
    <recommendedName>
        <fullName evidence="3">non-specific serine/threonine protein kinase</fullName>
        <ecNumber evidence="3">2.7.11.1</ecNumber>
    </recommendedName>
</protein>
<name>A7RH03_NEMVE</name>
<dbReference type="PhylomeDB" id="A7RH03"/>
<organism evidence="16 17">
    <name type="scientific">Nematostella vectensis</name>
    <name type="common">Starlet sea anemone</name>
    <dbReference type="NCBI Taxonomy" id="45351"/>
    <lineage>
        <taxon>Eukaryota</taxon>
        <taxon>Metazoa</taxon>
        <taxon>Cnidaria</taxon>
        <taxon>Anthozoa</taxon>
        <taxon>Hexacorallia</taxon>
        <taxon>Actiniaria</taxon>
        <taxon>Edwardsiidae</taxon>
        <taxon>Nematostella</taxon>
    </lineage>
</organism>
<dbReference type="KEGG" id="nve:5521420"/>
<keyword evidence="8" id="KW-0418">Kinase</keyword>
<dbReference type="OrthoDB" id="248923at2759"/>
<proteinExistence type="inferred from homology"/>
<feature type="non-terminal residue" evidence="16">
    <location>
        <position position="264"/>
    </location>
</feature>
<dbReference type="PROSITE" id="PS50011">
    <property type="entry name" value="PROTEIN_KINASE_DOM"/>
    <property type="match status" value="1"/>
</dbReference>
<evidence type="ECO:0000256" key="7">
    <source>
        <dbReference type="ARBA" id="ARBA00022741"/>
    </source>
</evidence>
<comment type="cofactor">
    <cofactor evidence="1">
        <name>Mg(2+)</name>
        <dbReference type="ChEBI" id="CHEBI:18420"/>
    </cofactor>
</comment>
<dbReference type="Gene3D" id="3.30.200.20">
    <property type="entry name" value="Phosphorylase Kinase, domain 1"/>
    <property type="match status" value="1"/>
</dbReference>
<evidence type="ECO:0000256" key="14">
    <source>
        <dbReference type="RuleBase" id="RU000304"/>
    </source>
</evidence>
<keyword evidence="4 14" id="KW-0723">Serine/threonine-protein kinase</keyword>
<dbReference type="InterPro" id="IPR000719">
    <property type="entry name" value="Prot_kinase_dom"/>
</dbReference>
<dbReference type="InterPro" id="IPR008271">
    <property type="entry name" value="Ser/Thr_kinase_AS"/>
</dbReference>
<dbReference type="Pfam" id="PF00069">
    <property type="entry name" value="Pkinase"/>
    <property type="match status" value="1"/>
</dbReference>
<dbReference type="InterPro" id="IPR051131">
    <property type="entry name" value="NEK_Ser/Thr_kinase_NIMA"/>
</dbReference>
<evidence type="ECO:0000256" key="8">
    <source>
        <dbReference type="ARBA" id="ARBA00022777"/>
    </source>
</evidence>
<comment type="catalytic activity">
    <reaction evidence="11">
        <text>L-threonyl-[protein] + ATP = O-phospho-L-threonyl-[protein] + ADP + H(+)</text>
        <dbReference type="Rhea" id="RHEA:46608"/>
        <dbReference type="Rhea" id="RHEA-COMP:11060"/>
        <dbReference type="Rhea" id="RHEA-COMP:11605"/>
        <dbReference type="ChEBI" id="CHEBI:15378"/>
        <dbReference type="ChEBI" id="CHEBI:30013"/>
        <dbReference type="ChEBI" id="CHEBI:30616"/>
        <dbReference type="ChEBI" id="CHEBI:61977"/>
        <dbReference type="ChEBI" id="CHEBI:456216"/>
        <dbReference type="EC" id="2.7.11.1"/>
    </reaction>
</comment>
<evidence type="ECO:0000256" key="1">
    <source>
        <dbReference type="ARBA" id="ARBA00001946"/>
    </source>
</evidence>
<keyword evidence="17" id="KW-1185">Reference proteome</keyword>
<dbReference type="SUPFAM" id="SSF56112">
    <property type="entry name" value="Protein kinase-like (PK-like)"/>
    <property type="match status" value="1"/>
</dbReference>
<evidence type="ECO:0000256" key="4">
    <source>
        <dbReference type="ARBA" id="ARBA00022527"/>
    </source>
</evidence>
<dbReference type="HOGENOM" id="CLU_000288_63_23_1"/>
<reference evidence="16 17" key="1">
    <citation type="journal article" date="2007" name="Science">
        <title>Sea anemone genome reveals ancestral eumetazoan gene repertoire and genomic organization.</title>
        <authorList>
            <person name="Putnam N.H."/>
            <person name="Srivastava M."/>
            <person name="Hellsten U."/>
            <person name="Dirks B."/>
            <person name="Chapman J."/>
            <person name="Salamov A."/>
            <person name="Terry A."/>
            <person name="Shapiro H."/>
            <person name="Lindquist E."/>
            <person name="Kapitonov V.V."/>
            <person name="Jurka J."/>
            <person name="Genikhovich G."/>
            <person name="Grigoriev I.V."/>
            <person name="Lucas S.M."/>
            <person name="Steele R.E."/>
            <person name="Finnerty J.R."/>
            <person name="Technau U."/>
            <person name="Martindale M.Q."/>
            <person name="Rokhsar D.S."/>
        </authorList>
    </citation>
    <scope>NUCLEOTIDE SEQUENCE [LARGE SCALE GENOMIC DNA]</scope>
    <source>
        <strain evidence="17">CH2 X CH6</strain>
    </source>
</reference>
<evidence type="ECO:0000256" key="12">
    <source>
        <dbReference type="ARBA" id="ARBA00048679"/>
    </source>
</evidence>
<comment type="similarity">
    <text evidence="2">Belongs to the protein kinase superfamily. NEK Ser/Thr protein kinase family. NIMA subfamily.</text>
</comment>
<dbReference type="Proteomes" id="UP000001593">
    <property type="component" value="Unassembled WGS sequence"/>
</dbReference>
<dbReference type="InParanoid" id="A7RH03"/>
<keyword evidence="7 13" id="KW-0547">Nucleotide-binding</keyword>
<evidence type="ECO:0000313" key="16">
    <source>
        <dbReference type="EMBL" id="EDO49138.1"/>
    </source>
</evidence>